<evidence type="ECO:0000256" key="1">
    <source>
        <dbReference type="ARBA" id="ARBA00007689"/>
    </source>
</evidence>
<dbReference type="OrthoDB" id="8481699at2"/>
<name>A0A1W2GBS1_REIFA</name>
<evidence type="ECO:0000259" key="3">
    <source>
        <dbReference type="Pfam" id="PF03795"/>
    </source>
</evidence>
<keyword evidence="5" id="KW-1185">Reference proteome</keyword>
<evidence type="ECO:0000313" key="5">
    <source>
        <dbReference type="Proteomes" id="UP000192472"/>
    </source>
</evidence>
<dbReference type="InterPro" id="IPR011008">
    <property type="entry name" value="Dimeric_a/b-barrel"/>
</dbReference>
<dbReference type="SUPFAM" id="SSF54909">
    <property type="entry name" value="Dimeric alpha+beta barrel"/>
    <property type="match status" value="1"/>
</dbReference>
<organism evidence="4 5">
    <name type="scientific">Reichenbachiella faecimaris</name>
    <dbReference type="NCBI Taxonomy" id="692418"/>
    <lineage>
        <taxon>Bacteria</taxon>
        <taxon>Pseudomonadati</taxon>
        <taxon>Bacteroidota</taxon>
        <taxon>Cytophagia</taxon>
        <taxon>Cytophagales</taxon>
        <taxon>Reichenbachiellaceae</taxon>
        <taxon>Reichenbachiella</taxon>
    </lineage>
</organism>
<sequence length="135" mass="14858">MKITIFSTLLALLSFSSFAQAPREFEMKDGDTTYVMKQYFMGFLMRVPDKPELDSAKVMEIQLAHQNYMSENAKTGALLVAGPFGDDGDMRGIVIYDVATKAEADSIISNDPAVKAGRLAIDVKPWWAAKGSTLK</sequence>
<keyword evidence="2" id="KW-0732">Signal</keyword>
<evidence type="ECO:0000313" key="4">
    <source>
        <dbReference type="EMBL" id="SMD34051.1"/>
    </source>
</evidence>
<dbReference type="AlphaFoldDB" id="A0A1W2GBS1"/>
<dbReference type="RefSeq" id="WP_084372467.1">
    <property type="nucleotide sequence ID" value="NZ_FWYF01000002.1"/>
</dbReference>
<feature type="domain" description="YCII-related" evidence="3">
    <location>
        <begin position="41"/>
        <end position="126"/>
    </location>
</feature>
<dbReference type="Gene3D" id="3.30.70.1060">
    <property type="entry name" value="Dimeric alpha+beta barrel"/>
    <property type="match status" value="1"/>
</dbReference>
<reference evidence="4 5" key="1">
    <citation type="submission" date="2017-04" db="EMBL/GenBank/DDBJ databases">
        <authorList>
            <person name="Afonso C.L."/>
            <person name="Miller P.J."/>
            <person name="Scott M.A."/>
            <person name="Spackman E."/>
            <person name="Goraichik I."/>
            <person name="Dimitrov K.M."/>
            <person name="Suarez D.L."/>
            <person name="Swayne D.E."/>
        </authorList>
    </citation>
    <scope>NUCLEOTIDE SEQUENCE [LARGE SCALE GENOMIC DNA]</scope>
    <source>
        <strain evidence="4 5">DSM 26133</strain>
    </source>
</reference>
<feature type="chain" id="PRO_5013343304" evidence="2">
    <location>
        <begin position="22"/>
        <end position="135"/>
    </location>
</feature>
<feature type="signal peptide" evidence="2">
    <location>
        <begin position="1"/>
        <end position="21"/>
    </location>
</feature>
<comment type="similarity">
    <text evidence="1">Belongs to the YciI family.</text>
</comment>
<dbReference type="EMBL" id="FWYF01000002">
    <property type="protein sequence ID" value="SMD34051.1"/>
    <property type="molecule type" value="Genomic_DNA"/>
</dbReference>
<dbReference type="InterPro" id="IPR005545">
    <property type="entry name" value="YCII"/>
</dbReference>
<accession>A0A1W2GBS1</accession>
<dbReference type="STRING" id="692418.SAMN04488029_1814"/>
<evidence type="ECO:0000256" key="2">
    <source>
        <dbReference type="SAM" id="SignalP"/>
    </source>
</evidence>
<gene>
    <name evidence="4" type="ORF">SAMN04488029_1814</name>
</gene>
<dbReference type="Pfam" id="PF03795">
    <property type="entry name" value="YCII"/>
    <property type="match status" value="1"/>
</dbReference>
<proteinExistence type="inferred from homology"/>
<dbReference type="Proteomes" id="UP000192472">
    <property type="component" value="Unassembled WGS sequence"/>
</dbReference>
<protein>
    <submittedName>
        <fullName evidence="4">Uncharacterized conserved protein YciI, contains a putative active-site phosphohistidine</fullName>
    </submittedName>
</protein>